<dbReference type="GO" id="GO:0046872">
    <property type="term" value="F:metal ion binding"/>
    <property type="evidence" value="ECO:0007669"/>
    <property type="project" value="UniProtKB-KW"/>
</dbReference>
<keyword evidence="2" id="KW-0645">Protease</keyword>
<evidence type="ECO:0000313" key="9">
    <source>
        <dbReference type="EMBL" id="MQT17065.1"/>
    </source>
</evidence>
<accession>A0A7C9KWJ7</accession>
<evidence type="ECO:0000256" key="3">
    <source>
        <dbReference type="ARBA" id="ARBA00022723"/>
    </source>
</evidence>
<feature type="domain" description="Peptidase M28" evidence="8">
    <location>
        <begin position="293"/>
        <end position="509"/>
    </location>
</feature>
<dbReference type="PANTHER" id="PTHR12147">
    <property type="entry name" value="METALLOPEPTIDASE M28 FAMILY MEMBER"/>
    <property type="match status" value="1"/>
</dbReference>
<feature type="chain" id="PRO_5028982796" evidence="7">
    <location>
        <begin position="21"/>
        <end position="541"/>
    </location>
</feature>
<evidence type="ECO:0000256" key="1">
    <source>
        <dbReference type="ARBA" id="ARBA00022438"/>
    </source>
</evidence>
<sequence>MYRPARFLTPLFAIALTAAAPPPISATRIKADVATLASDAFAGRGPGEDGETKTIAFLQAEMAKAGLQPGGPDGQWLQPVPLVRLDRAPGATLTLTHGGAAHTLTLGRDATLGLRNPGRTRIADLPLVFAGFGIVGRFGGADYNPYKGIDMAGKVAVVLANDPDFEAGKDLGFEGRRLVIAGRIGSKFEAAARAGAAGILVIHEDSAASYPWLQVGSGDALPAMAAAPLKPSTLQLSGWLSGAAAADLLKAQNLDLAALKARSRAPGFAAFAMPGAALSADATLTATPVTSHNVIGRIPGATRPAEAILYGAHWDANGRNGPDATGDAIRNGAIDNATGTAELLEVARAFAAGPRPARSVIFAAWTAEEKGLIGSDHYAANPTTPLAATVAVINLDPHVALPAARNLELIGGGRTPLEDALRREAKDLGLTLVDEPNPEAGWYFRSDHYPFARRGVPSLAFRAGRDLVAGGFARGDAIVAEYNTNHYHQPSDSFHPDWDFTGTAQEATVAYRVGRALADSRDWPLWNAGSEFAPLRGPAPR</sequence>
<dbReference type="AlphaFoldDB" id="A0A7C9KWJ7"/>
<dbReference type="InterPro" id="IPR046450">
    <property type="entry name" value="PA_dom_sf"/>
</dbReference>
<keyword evidence="1" id="KW-0031">Aminopeptidase</keyword>
<dbReference type="Gene3D" id="3.40.630.10">
    <property type="entry name" value="Zn peptidases"/>
    <property type="match status" value="1"/>
</dbReference>
<keyword evidence="3" id="KW-0479">Metal-binding</keyword>
<organism evidence="9 10">
    <name type="scientific">Sandarakinorhabdus fusca</name>
    <dbReference type="NCBI Taxonomy" id="1439888"/>
    <lineage>
        <taxon>Bacteria</taxon>
        <taxon>Pseudomonadati</taxon>
        <taxon>Pseudomonadota</taxon>
        <taxon>Alphaproteobacteria</taxon>
        <taxon>Sphingomonadales</taxon>
        <taxon>Sphingosinicellaceae</taxon>
        <taxon>Sandarakinorhabdus</taxon>
    </lineage>
</organism>
<reference evidence="9 10" key="1">
    <citation type="submission" date="2019-09" db="EMBL/GenBank/DDBJ databases">
        <title>Polymorphobacter sp. isolated from a lake in China.</title>
        <authorList>
            <person name="Liu Z."/>
        </authorList>
    </citation>
    <scope>NUCLEOTIDE SEQUENCE [LARGE SCALE GENOMIC DNA]</scope>
    <source>
        <strain evidence="9 10">D40P</strain>
    </source>
</reference>
<keyword evidence="10" id="KW-1185">Reference proteome</keyword>
<dbReference type="Gene3D" id="3.50.30.30">
    <property type="match status" value="1"/>
</dbReference>
<keyword evidence="5" id="KW-0378">Hydrolase</keyword>
<evidence type="ECO:0000256" key="4">
    <source>
        <dbReference type="ARBA" id="ARBA00022729"/>
    </source>
</evidence>
<dbReference type="EMBL" id="WIOL01000002">
    <property type="protein sequence ID" value="MQT17065.1"/>
    <property type="molecule type" value="Genomic_DNA"/>
</dbReference>
<dbReference type="Proteomes" id="UP000481327">
    <property type="component" value="Unassembled WGS sequence"/>
</dbReference>
<keyword evidence="4 7" id="KW-0732">Signal</keyword>
<gene>
    <name evidence="9" type="ORF">F3168_07305</name>
</gene>
<dbReference type="Pfam" id="PF04389">
    <property type="entry name" value="Peptidase_M28"/>
    <property type="match status" value="1"/>
</dbReference>
<comment type="caution">
    <text evidence="9">The sequence shown here is derived from an EMBL/GenBank/DDBJ whole genome shotgun (WGS) entry which is preliminary data.</text>
</comment>
<dbReference type="PANTHER" id="PTHR12147:SF56">
    <property type="entry name" value="AMINOPEPTIDASE YDR415C-RELATED"/>
    <property type="match status" value="1"/>
</dbReference>
<dbReference type="SUPFAM" id="SSF53187">
    <property type="entry name" value="Zn-dependent exopeptidases"/>
    <property type="match status" value="1"/>
</dbReference>
<dbReference type="GO" id="GO:0004177">
    <property type="term" value="F:aminopeptidase activity"/>
    <property type="evidence" value="ECO:0007669"/>
    <property type="project" value="UniProtKB-KW"/>
</dbReference>
<dbReference type="InterPro" id="IPR045175">
    <property type="entry name" value="M28_fam"/>
</dbReference>
<dbReference type="OrthoDB" id="9778250at2"/>
<evidence type="ECO:0000256" key="5">
    <source>
        <dbReference type="ARBA" id="ARBA00022801"/>
    </source>
</evidence>
<proteinExistence type="predicted"/>
<evidence type="ECO:0000256" key="7">
    <source>
        <dbReference type="SAM" id="SignalP"/>
    </source>
</evidence>
<dbReference type="SUPFAM" id="SSF52025">
    <property type="entry name" value="PA domain"/>
    <property type="match status" value="1"/>
</dbReference>
<keyword evidence="6" id="KW-0862">Zinc</keyword>
<evidence type="ECO:0000256" key="2">
    <source>
        <dbReference type="ARBA" id="ARBA00022670"/>
    </source>
</evidence>
<evidence type="ECO:0000256" key="6">
    <source>
        <dbReference type="ARBA" id="ARBA00022833"/>
    </source>
</evidence>
<feature type="signal peptide" evidence="7">
    <location>
        <begin position="1"/>
        <end position="20"/>
    </location>
</feature>
<evidence type="ECO:0000259" key="8">
    <source>
        <dbReference type="Pfam" id="PF04389"/>
    </source>
</evidence>
<dbReference type="InterPro" id="IPR007484">
    <property type="entry name" value="Peptidase_M28"/>
</dbReference>
<evidence type="ECO:0000313" key="10">
    <source>
        <dbReference type="Proteomes" id="UP000481327"/>
    </source>
</evidence>
<name>A0A7C9KWJ7_9SPHN</name>
<dbReference type="GO" id="GO:0006508">
    <property type="term" value="P:proteolysis"/>
    <property type="evidence" value="ECO:0007669"/>
    <property type="project" value="UniProtKB-KW"/>
</dbReference>
<protein>
    <submittedName>
        <fullName evidence="9">M28 family peptidase</fullName>
    </submittedName>
</protein>
<dbReference type="GO" id="GO:0008235">
    <property type="term" value="F:metalloexopeptidase activity"/>
    <property type="evidence" value="ECO:0007669"/>
    <property type="project" value="InterPro"/>
</dbReference>
<dbReference type="RefSeq" id="WP_152577487.1">
    <property type="nucleotide sequence ID" value="NZ_JAATJI010000001.1"/>
</dbReference>